<sequence length="152" mass="16516">MSRYRLALAVAGTFALAGCASTPEDPNAPQACITIDNTQGGGAAGRISLIKDGREGLAPGEITELNQFRGERIRLGQVSMGRTMRHCIRRSALVGNYRVVVEGGSSDTIDPTNIRDRNQAPLVFSEIFRLNPGDEVEWNVRLNRIRFTTGGN</sequence>
<dbReference type="PROSITE" id="PS51257">
    <property type="entry name" value="PROKAR_LIPOPROTEIN"/>
    <property type="match status" value="1"/>
</dbReference>
<evidence type="ECO:0008006" key="3">
    <source>
        <dbReference type="Google" id="ProtNLM"/>
    </source>
</evidence>
<organism evidence="2">
    <name type="scientific">uncultured Gemmatimonadales bacterium HF4000_15H13</name>
    <dbReference type="NCBI Taxonomy" id="723618"/>
    <lineage>
        <taxon>Bacteria</taxon>
        <taxon>Pseudomonadati</taxon>
        <taxon>Gemmatimonadota</taxon>
        <taxon>Gemmatimonadia</taxon>
        <taxon>Gemmatimonadales</taxon>
        <taxon>environmental samples</taxon>
    </lineage>
</organism>
<feature type="signal peptide" evidence="1">
    <location>
        <begin position="1"/>
        <end position="17"/>
    </location>
</feature>
<accession>E7C899</accession>
<feature type="chain" id="PRO_5003216178" description="Lipoprotein" evidence="1">
    <location>
        <begin position="18"/>
        <end position="152"/>
    </location>
</feature>
<dbReference type="EMBL" id="GU568020">
    <property type="protein sequence ID" value="ADI23673.1"/>
    <property type="molecule type" value="Genomic_DNA"/>
</dbReference>
<evidence type="ECO:0000256" key="1">
    <source>
        <dbReference type="SAM" id="SignalP"/>
    </source>
</evidence>
<proteinExistence type="predicted"/>
<keyword evidence="1" id="KW-0732">Signal</keyword>
<evidence type="ECO:0000313" key="2">
    <source>
        <dbReference type="EMBL" id="ADI23673.1"/>
    </source>
</evidence>
<reference evidence="2" key="1">
    <citation type="submission" date="2010-01" db="EMBL/GenBank/DDBJ databases">
        <title>Genome fragments of uncultured bacteria from the North Pacific subtropical Gyre.</title>
        <authorList>
            <person name="Pham V.D."/>
            <person name="Delong E.F."/>
        </authorList>
    </citation>
    <scope>NUCLEOTIDE SEQUENCE</scope>
</reference>
<dbReference type="AlphaFoldDB" id="E7C899"/>
<protein>
    <recommendedName>
        <fullName evidence="3">Lipoprotein</fullName>
    </recommendedName>
</protein>
<name>E7C899_9BACT</name>